<organism evidence="1">
    <name type="scientific">Rhizophora mucronata</name>
    <name type="common">Asiatic mangrove</name>
    <dbReference type="NCBI Taxonomy" id="61149"/>
    <lineage>
        <taxon>Eukaryota</taxon>
        <taxon>Viridiplantae</taxon>
        <taxon>Streptophyta</taxon>
        <taxon>Embryophyta</taxon>
        <taxon>Tracheophyta</taxon>
        <taxon>Spermatophyta</taxon>
        <taxon>Magnoliopsida</taxon>
        <taxon>eudicotyledons</taxon>
        <taxon>Gunneridae</taxon>
        <taxon>Pentapetalae</taxon>
        <taxon>rosids</taxon>
        <taxon>fabids</taxon>
        <taxon>Malpighiales</taxon>
        <taxon>Rhizophoraceae</taxon>
        <taxon>Rhizophora</taxon>
    </lineage>
</organism>
<dbReference type="EMBL" id="GGEC01066146">
    <property type="protein sequence ID" value="MBX46630.1"/>
    <property type="molecule type" value="Transcribed_RNA"/>
</dbReference>
<evidence type="ECO:0000313" key="1">
    <source>
        <dbReference type="EMBL" id="MBX46630.1"/>
    </source>
</evidence>
<protein>
    <submittedName>
        <fullName evidence="1">Uncharacterized protein</fullName>
    </submittedName>
</protein>
<dbReference type="AlphaFoldDB" id="A0A2P2NW10"/>
<reference evidence="1" key="1">
    <citation type="submission" date="2018-02" db="EMBL/GenBank/DDBJ databases">
        <title>Rhizophora mucronata_Transcriptome.</title>
        <authorList>
            <person name="Meera S.P."/>
            <person name="Sreeshan A."/>
            <person name="Augustine A."/>
        </authorList>
    </citation>
    <scope>NUCLEOTIDE SEQUENCE</scope>
    <source>
        <tissue evidence="1">Leaf</tissue>
    </source>
</reference>
<accession>A0A2P2NW10</accession>
<proteinExistence type="predicted"/>
<name>A0A2P2NW10_RHIMU</name>
<sequence length="62" mass="6494">MLPFECLILTKQADVNTMMGCGGKTNCNQILGFTVPLTCEGGPCMLGACNSNAPHFGITISQ</sequence>